<evidence type="ECO:0000256" key="1">
    <source>
        <dbReference type="SAM" id="MobiDB-lite"/>
    </source>
</evidence>
<sequence>MGPERPRSEGHTLTEQPPKKPRGPLEPRTYRDALLNCKAAILLDRPENKLFLGDHTGRDWQTVSKNPGRGTPTSPILQTGQRSVDWLTGALNSFQIKESTKMKTVDAKHLPQLLKMALRIWDEVSTGSELLLNSIESLNPGLHLDTWKVLDSKDETTGR</sequence>
<dbReference type="InterPro" id="IPR031961">
    <property type="entry name" value="DUF4780"/>
</dbReference>
<dbReference type="EMBL" id="BLKM01000121">
    <property type="protein sequence ID" value="GFG29267.1"/>
    <property type="molecule type" value="Genomic_DNA"/>
</dbReference>
<dbReference type="AlphaFoldDB" id="A0A6L2PGP6"/>
<keyword evidence="4" id="KW-1185">Reference proteome</keyword>
<reference evidence="4" key="1">
    <citation type="submission" date="2020-01" db="EMBL/GenBank/DDBJ databases">
        <title>Draft genome sequence of the Termite Coptotermes fromosanus.</title>
        <authorList>
            <person name="Itakura S."/>
            <person name="Yosikawa Y."/>
            <person name="Umezawa K."/>
        </authorList>
    </citation>
    <scope>NUCLEOTIDE SEQUENCE [LARGE SCALE GENOMIC DNA]</scope>
</reference>
<proteinExistence type="predicted"/>
<organism evidence="3 4">
    <name type="scientific">Coptotermes formosanus</name>
    <name type="common">Formosan subterranean termite</name>
    <dbReference type="NCBI Taxonomy" id="36987"/>
    <lineage>
        <taxon>Eukaryota</taxon>
        <taxon>Metazoa</taxon>
        <taxon>Ecdysozoa</taxon>
        <taxon>Arthropoda</taxon>
        <taxon>Hexapoda</taxon>
        <taxon>Insecta</taxon>
        <taxon>Pterygota</taxon>
        <taxon>Neoptera</taxon>
        <taxon>Polyneoptera</taxon>
        <taxon>Dictyoptera</taxon>
        <taxon>Blattodea</taxon>
        <taxon>Blattoidea</taxon>
        <taxon>Termitoidae</taxon>
        <taxon>Rhinotermitidae</taxon>
        <taxon>Coptotermes</taxon>
    </lineage>
</organism>
<feature type="region of interest" description="Disordered" evidence="1">
    <location>
        <begin position="1"/>
        <end position="28"/>
    </location>
</feature>
<comment type="caution">
    <text evidence="3">The sequence shown here is derived from an EMBL/GenBank/DDBJ whole genome shotgun (WGS) entry which is preliminary data.</text>
</comment>
<gene>
    <name evidence="3" type="ORF">Cfor_07944</name>
</gene>
<feature type="compositionally biased region" description="Basic and acidic residues" evidence="1">
    <location>
        <begin position="1"/>
        <end position="12"/>
    </location>
</feature>
<name>A0A6L2PGP6_COPFO</name>
<protein>
    <recommendedName>
        <fullName evidence="2">DUF4780 domain-containing protein</fullName>
    </recommendedName>
</protein>
<evidence type="ECO:0000259" key="2">
    <source>
        <dbReference type="Pfam" id="PF16012"/>
    </source>
</evidence>
<dbReference type="Proteomes" id="UP000502823">
    <property type="component" value="Unassembled WGS sequence"/>
</dbReference>
<accession>A0A6L2PGP6</accession>
<dbReference type="Pfam" id="PF16012">
    <property type="entry name" value="DUF4780"/>
    <property type="match status" value="1"/>
</dbReference>
<evidence type="ECO:0000313" key="3">
    <source>
        <dbReference type="EMBL" id="GFG29267.1"/>
    </source>
</evidence>
<dbReference type="InParanoid" id="A0A6L2PGP6"/>
<feature type="domain" description="DUF4780" evidence="2">
    <location>
        <begin position="81"/>
        <end position="156"/>
    </location>
</feature>
<evidence type="ECO:0000313" key="4">
    <source>
        <dbReference type="Proteomes" id="UP000502823"/>
    </source>
</evidence>